<dbReference type="InterPro" id="IPR041728">
    <property type="entry name" value="GPAT/DHAPAT_LPLAT"/>
</dbReference>
<dbReference type="InterPro" id="IPR028354">
    <property type="entry name" value="GPAT_PlsB"/>
</dbReference>
<keyword evidence="8 14" id="KW-0808">Transferase</keyword>
<protein>
    <recommendedName>
        <fullName evidence="6 14">Glycerol-3-phosphate acyltransferase</fullName>
        <shortName evidence="14">GPAT</shortName>
        <ecNumber evidence="5 14">2.3.1.15</ecNumber>
    </recommendedName>
</protein>
<dbReference type="UniPathway" id="UPA00557">
    <property type="reaction ID" value="UER00612"/>
</dbReference>
<comment type="catalytic activity">
    <reaction evidence="13 14">
        <text>sn-glycerol 3-phosphate + an acyl-CoA = a 1-acyl-sn-glycero-3-phosphate + CoA</text>
        <dbReference type="Rhea" id="RHEA:15325"/>
        <dbReference type="ChEBI" id="CHEBI:57287"/>
        <dbReference type="ChEBI" id="CHEBI:57597"/>
        <dbReference type="ChEBI" id="CHEBI:57970"/>
        <dbReference type="ChEBI" id="CHEBI:58342"/>
        <dbReference type="EC" id="2.3.1.15"/>
    </reaction>
</comment>
<evidence type="ECO:0000256" key="3">
    <source>
        <dbReference type="ARBA" id="ARBA00005189"/>
    </source>
</evidence>
<dbReference type="EC" id="2.3.1.15" evidence="5 14"/>
<reference evidence="18" key="2">
    <citation type="journal article" date="2016" name="Environ. Microbiol. Rep.">
        <title>Analysis of defence systems and a conjugative IncP-1 plasmid in the marine polyaromatic hydrocarbons-degrading bacterium Cycloclasticus sp. 78-ME.</title>
        <authorList>
            <person name="Yakimov M.M."/>
            <person name="Crisafi F."/>
            <person name="Messina E."/>
            <person name="Smedile F."/>
            <person name="Lopatina A."/>
            <person name="Denaro R."/>
            <person name="Pieper D.H."/>
            <person name="Golyshin P.N."/>
            <person name="Giuliano L."/>
        </authorList>
    </citation>
    <scope>NUCLEOTIDE SEQUENCE [LARGE SCALE GENOMIC DNA]</scope>
    <source>
        <strain evidence="18">78-ME</strain>
    </source>
</reference>
<keyword evidence="14" id="KW-0444">Lipid biosynthesis</keyword>
<dbReference type="RefSeq" id="WP_020932933.1">
    <property type="nucleotide sequence ID" value="NC_021917.1"/>
</dbReference>
<dbReference type="PANTHER" id="PTHR12563">
    <property type="entry name" value="GLYCEROL-3-PHOSPHATE ACYLTRANSFERASE"/>
    <property type="match status" value="1"/>
</dbReference>
<evidence type="ECO:0000256" key="5">
    <source>
        <dbReference type="ARBA" id="ARBA00013113"/>
    </source>
</evidence>
<dbReference type="GO" id="GO:0004366">
    <property type="term" value="F:glycerol-3-phosphate O-acyltransferase activity"/>
    <property type="evidence" value="ECO:0007669"/>
    <property type="project" value="UniProtKB-UniRule"/>
</dbReference>
<gene>
    <name evidence="14" type="primary">plsB</name>
    <name evidence="17" type="ORF">CYCME_2057</name>
</gene>
<keyword evidence="11 14" id="KW-1208">Phospholipid metabolism</keyword>
<dbReference type="eggNOG" id="COG2937">
    <property type="taxonomic scope" value="Bacteria"/>
</dbReference>
<dbReference type="GO" id="GO:0006631">
    <property type="term" value="P:fatty acid metabolic process"/>
    <property type="evidence" value="ECO:0007669"/>
    <property type="project" value="TreeGrafter"/>
</dbReference>
<dbReference type="HAMAP" id="MF_00393">
    <property type="entry name" value="Glyc3P_acyltrans"/>
    <property type="match status" value="1"/>
</dbReference>
<dbReference type="CDD" id="cd07993">
    <property type="entry name" value="LPLAT_DHAPAT-like"/>
    <property type="match status" value="1"/>
</dbReference>
<dbReference type="PANTHER" id="PTHR12563:SF17">
    <property type="entry name" value="DIHYDROXYACETONE PHOSPHATE ACYLTRANSFERASE"/>
    <property type="match status" value="1"/>
</dbReference>
<comment type="subcellular location">
    <subcellularLocation>
        <location evidence="1 14">Cell membrane</location>
        <topology evidence="1 14">Peripheral membrane protein</topology>
        <orientation evidence="1 14">Cytoplasmic side</orientation>
    </subcellularLocation>
</comment>
<comment type="similarity">
    <text evidence="4 14">Belongs to the GPAT/DAPAT family.</text>
</comment>
<evidence type="ECO:0000256" key="10">
    <source>
        <dbReference type="ARBA" id="ARBA00023209"/>
    </source>
</evidence>
<keyword evidence="14" id="KW-0443">Lipid metabolism</keyword>
<feature type="domain" description="Phospholipid/glycerol acyltransferase" evidence="16">
    <location>
        <begin position="291"/>
        <end position="418"/>
    </location>
</feature>
<evidence type="ECO:0000256" key="2">
    <source>
        <dbReference type="ARBA" id="ARBA00004765"/>
    </source>
</evidence>
<keyword evidence="9 14" id="KW-0472">Membrane</keyword>
<keyword evidence="18" id="KW-1185">Reference proteome</keyword>
<keyword evidence="12 14" id="KW-0012">Acyltransferase</keyword>
<evidence type="ECO:0000256" key="1">
    <source>
        <dbReference type="ARBA" id="ARBA00004413"/>
    </source>
</evidence>
<dbReference type="KEGG" id="cza:CYCME_2057"/>
<dbReference type="SMART" id="SM00563">
    <property type="entry name" value="PlsC"/>
    <property type="match status" value="1"/>
</dbReference>
<accession>S5T9I0</accession>
<evidence type="ECO:0000256" key="14">
    <source>
        <dbReference type="HAMAP-Rule" id="MF_00393"/>
    </source>
</evidence>
<evidence type="ECO:0000256" key="11">
    <source>
        <dbReference type="ARBA" id="ARBA00023264"/>
    </source>
</evidence>
<evidence type="ECO:0000259" key="16">
    <source>
        <dbReference type="SMART" id="SM00563"/>
    </source>
</evidence>
<dbReference type="Pfam" id="PF19277">
    <property type="entry name" value="GPAT_C"/>
    <property type="match status" value="1"/>
</dbReference>
<dbReference type="GO" id="GO:0016024">
    <property type="term" value="P:CDP-diacylglycerol biosynthetic process"/>
    <property type="evidence" value="ECO:0007669"/>
    <property type="project" value="UniProtKB-UniRule"/>
</dbReference>
<evidence type="ECO:0000313" key="18">
    <source>
        <dbReference type="Proteomes" id="UP000015380"/>
    </source>
</evidence>
<dbReference type="InterPro" id="IPR045520">
    <property type="entry name" value="GPAT/DHAPAT_C"/>
</dbReference>
<evidence type="ECO:0000256" key="7">
    <source>
        <dbReference type="ARBA" id="ARBA00022475"/>
    </source>
</evidence>
<dbReference type="HOGENOM" id="CLU_015407_0_0_6"/>
<evidence type="ECO:0000256" key="13">
    <source>
        <dbReference type="ARBA" id="ARBA00048427"/>
    </source>
</evidence>
<sequence length="799" mass="90158">MGPFLLRWLLSFWVKATVLPKGEKWLASLKNQKVCYVTFSDACSKQIVLEQTCKNLGLPLPSNGIEVESAVESEALFSLESLKERKADPAPARLARLIDVAQSSNDDILIVPVSIFWGRGPRKSDGFWSSLFTDEGVKSNLLSRALSILFNGRTTLLRFGDPVSLKQLNAGKPSVPYTTRKLTRVLRVHFARTRLITIGPDQLSPKKIAEDLLKTQIVQQAIQREIKRKKLSKNEAEKQAKAYAIEIAAVINIRAAMVLEKVLGWLWNKLYDGIVLHHFARVERLSRKHQIIYVPSHQSHMDYLVLSYTLYTRGLAVPHVAAGINLNIPIAGPWIRRCGAFFLRRTFKGNVLYGSVFEAYMGYLANRGTAVEYFVEGGRSRTGRKLKAKPGLLAMSVRSYLRDHKRSVVFIPVNFAYEKLVEGETYVNELSGKPKKSESVMGVLRSFKALKDHFGQVHVNFGSPIYLDKLIEAERPQWRREDCADNKELVNAVVSKLGTQIMSGINEATHVNCVGLLAMALLNTPEQSMSEADLMTQLDLYLALLDAAPYSKDVTRIELNAKEIIAYGEEFGIVKRGVGESGERLYVEGSDAVLMTYFRNNIVHLFVLPSFVACCFLSHQSLKKKQVVHWFRLVYPFLKDELSMHWTNRQITYTANKVIACLVDQGLINQSADTFSVNKSHHQTIGFLSRGVLLSLERFYLTVLLLKKNGVGHFTRFELEKTCGETAQRLSELNGLNSPEFFDKVLFKGFIEMLYNQGIIWLNDNRKLMYGEVLDSIVDDAGLVMSQQVRKNVHGLVEA</sequence>
<evidence type="ECO:0000256" key="4">
    <source>
        <dbReference type="ARBA" id="ARBA00007937"/>
    </source>
</evidence>
<evidence type="ECO:0000256" key="12">
    <source>
        <dbReference type="ARBA" id="ARBA00023315"/>
    </source>
</evidence>
<name>S5T9I0_9GAMM</name>
<proteinExistence type="inferred from homology"/>
<feature type="short sequence motif" description="HXXXXD motif" evidence="14">
    <location>
        <begin position="296"/>
        <end position="301"/>
    </location>
</feature>
<dbReference type="NCBIfam" id="NF003441">
    <property type="entry name" value="PRK04974.1"/>
    <property type="match status" value="1"/>
</dbReference>
<evidence type="ECO:0000256" key="15">
    <source>
        <dbReference type="SAM" id="Coils"/>
    </source>
</evidence>
<dbReference type="InterPro" id="IPR022284">
    <property type="entry name" value="GPAT/DHAPAT"/>
</dbReference>
<dbReference type="Proteomes" id="UP000015380">
    <property type="component" value="Chromosome"/>
</dbReference>
<comment type="pathway">
    <text evidence="2 14">Phospholipid metabolism; CDP-diacylglycerol biosynthesis; CDP-diacylglycerol from sn-glycerol 3-phosphate: step 1/3.</text>
</comment>
<comment type="pathway">
    <text evidence="3">Lipid metabolism.</text>
</comment>
<keyword evidence="7 14" id="KW-1003">Cell membrane</keyword>
<dbReference type="EMBL" id="CP005996">
    <property type="protein sequence ID" value="AGS40371.1"/>
    <property type="molecule type" value="Genomic_DNA"/>
</dbReference>
<dbReference type="GO" id="GO:0005886">
    <property type="term" value="C:plasma membrane"/>
    <property type="evidence" value="ECO:0007669"/>
    <property type="project" value="UniProtKB-SubCell"/>
</dbReference>
<dbReference type="NCBIfam" id="TIGR03703">
    <property type="entry name" value="plsB"/>
    <property type="match status" value="1"/>
</dbReference>
<evidence type="ECO:0000313" key="17">
    <source>
        <dbReference type="EMBL" id="AGS40371.1"/>
    </source>
</evidence>
<dbReference type="PATRIC" id="fig|1198232.3.peg.2026"/>
<evidence type="ECO:0000256" key="9">
    <source>
        <dbReference type="ARBA" id="ARBA00023136"/>
    </source>
</evidence>
<keyword evidence="10 14" id="KW-0594">Phospholipid biosynthesis</keyword>
<keyword evidence="15" id="KW-0175">Coiled coil</keyword>
<reference evidence="17 18" key="1">
    <citation type="submission" date="2013-05" db="EMBL/GenBank/DDBJ databases">
        <title>Between feast and famine: a lifestyle of most important marine PAH-degrading bacterium Cycloclasticus sp. 7ME.</title>
        <authorList>
            <person name="Yakimov M.M."/>
            <person name="Messina E."/>
            <person name="Genovese M."/>
            <person name="Denaro R."/>
            <person name="Crisafi F."/>
            <person name="Russo D."/>
            <person name="Cappello S."/>
            <person name="Santisi S."/>
            <person name="Smedile F."/>
            <person name="Golyshina O.V."/>
            <person name="Tran H."/>
            <person name="Pieper D.H."/>
            <person name="Golyshin P.N."/>
            <person name="Giuliano L."/>
        </authorList>
    </citation>
    <scope>NUCLEOTIDE SEQUENCE [LARGE SCALE GENOMIC DNA]</scope>
    <source>
        <strain evidence="17 18">78-ME</strain>
    </source>
</reference>
<organism evidence="17 18">
    <name type="scientific">Cycloclasticus zancles 78-ME</name>
    <dbReference type="NCBI Taxonomy" id="1198232"/>
    <lineage>
        <taxon>Bacteria</taxon>
        <taxon>Pseudomonadati</taxon>
        <taxon>Pseudomonadota</taxon>
        <taxon>Gammaproteobacteria</taxon>
        <taxon>Thiotrichales</taxon>
        <taxon>Piscirickettsiaceae</taxon>
        <taxon>Cycloclasticus</taxon>
    </lineage>
</organism>
<dbReference type="InterPro" id="IPR002123">
    <property type="entry name" value="Plipid/glycerol_acylTrfase"/>
</dbReference>
<dbReference type="SUPFAM" id="SSF69593">
    <property type="entry name" value="Glycerol-3-phosphate (1)-acyltransferase"/>
    <property type="match status" value="1"/>
</dbReference>
<dbReference type="PIRSF" id="PIRSF000437">
    <property type="entry name" value="GPAT_DHAPAT"/>
    <property type="match status" value="1"/>
</dbReference>
<evidence type="ECO:0000256" key="8">
    <source>
        <dbReference type="ARBA" id="ARBA00022679"/>
    </source>
</evidence>
<dbReference type="Pfam" id="PF01553">
    <property type="entry name" value="Acyltransferase"/>
    <property type="match status" value="1"/>
</dbReference>
<dbReference type="PIRSF" id="PIRSF500064">
    <property type="entry name" value="GPAT"/>
    <property type="match status" value="1"/>
</dbReference>
<dbReference type="AlphaFoldDB" id="S5T9I0"/>
<feature type="coiled-coil region" evidence="15">
    <location>
        <begin position="219"/>
        <end position="246"/>
    </location>
</feature>
<comment type="domain">
    <text evidence="14">The HXXXXD motif is essential for acyltransferase activity and may constitute the binding site for the phosphate moiety of the glycerol-3-phosphate.</text>
</comment>
<evidence type="ECO:0000256" key="6">
    <source>
        <dbReference type="ARBA" id="ARBA00013432"/>
    </source>
</evidence>